<reference evidence="2 3" key="1">
    <citation type="submission" date="2023-07" db="EMBL/GenBank/DDBJ databases">
        <title>The novel representative of Negativicutes class, Anaeroselena agilis gen. nov. sp. nov.</title>
        <authorList>
            <person name="Prokofeva M.I."/>
            <person name="Elcheninov A.G."/>
            <person name="Klyukina A."/>
            <person name="Kublanov I.V."/>
            <person name="Frolov E.N."/>
            <person name="Podosokorskaya O.A."/>
        </authorList>
    </citation>
    <scope>NUCLEOTIDE SEQUENCE [LARGE SCALE GENOMIC DNA]</scope>
    <source>
        <strain evidence="2 3">4137-cl</strain>
    </source>
</reference>
<organism evidence="2 3">
    <name type="scientific">Anaeroselena agilis</name>
    <dbReference type="NCBI Taxonomy" id="3063788"/>
    <lineage>
        <taxon>Bacteria</taxon>
        <taxon>Bacillati</taxon>
        <taxon>Bacillota</taxon>
        <taxon>Negativicutes</taxon>
        <taxon>Acetonemataceae</taxon>
        <taxon>Anaeroselena</taxon>
    </lineage>
</organism>
<name>A0ABU3NZ76_9FIRM</name>
<keyword evidence="3" id="KW-1185">Reference proteome</keyword>
<feature type="region of interest" description="Disordered" evidence="1">
    <location>
        <begin position="1"/>
        <end position="79"/>
    </location>
</feature>
<evidence type="ECO:0000256" key="1">
    <source>
        <dbReference type="SAM" id="MobiDB-lite"/>
    </source>
</evidence>
<evidence type="ECO:0000313" key="3">
    <source>
        <dbReference type="Proteomes" id="UP001254848"/>
    </source>
</evidence>
<dbReference type="RefSeq" id="WP_413780578.1">
    <property type="nucleotide sequence ID" value="NZ_JAUOZS010000001.1"/>
</dbReference>
<gene>
    <name evidence="2" type="ORF">Q4T40_12610</name>
</gene>
<sequence length="79" mass="8543">MKNRGFDMQPEFDVHTSEAPPVNYFPPRTGGQIQDELRAGGDGRPSARQTAGDPEDFSNAASDATANTPVKPRSEPRLS</sequence>
<feature type="compositionally biased region" description="Polar residues" evidence="1">
    <location>
        <begin position="59"/>
        <end position="68"/>
    </location>
</feature>
<proteinExistence type="predicted"/>
<protein>
    <submittedName>
        <fullName evidence="2">Uncharacterized protein</fullName>
    </submittedName>
</protein>
<dbReference type="EMBL" id="JAUOZS010000001">
    <property type="protein sequence ID" value="MDT8902089.1"/>
    <property type="molecule type" value="Genomic_DNA"/>
</dbReference>
<comment type="caution">
    <text evidence="2">The sequence shown here is derived from an EMBL/GenBank/DDBJ whole genome shotgun (WGS) entry which is preliminary data.</text>
</comment>
<dbReference type="Proteomes" id="UP001254848">
    <property type="component" value="Unassembled WGS sequence"/>
</dbReference>
<accession>A0ABU3NZ76</accession>
<evidence type="ECO:0000313" key="2">
    <source>
        <dbReference type="EMBL" id="MDT8902089.1"/>
    </source>
</evidence>